<keyword evidence="5" id="KW-0508">mRNA splicing</keyword>
<gene>
    <name evidence="9" type="ORF">MNAN1_000065</name>
</gene>
<dbReference type="GO" id="GO:0003723">
    <property type="term" value="F:RNA binding"/>
    <property type="evidence" value="ECO:0007669"/>
    <property type="project" value="UniProtKB-UniRule"/>
</dbReference>
<organism evidence="9 10">
    <name type="scientific">Malassezia nana</name>
    <dbReference type="NCBI Taxonomy" id="180528"/>
    <lineage>
        <taxon>Eukaryota</taxon>
        <taxon>Fungi</taxon>
        <taxon>Dikarya</taxon>
        <taxon>Basidiomycota</taxon>
        <taxon>Ustilaginomycotina</taxon>
        <taxon>Malasseziomycetes</taxon>
        <taxon>Malasseziales</taxon>
        <taxon>Malasseziaceae</taxon>
        <taxon>Malassezia</taxon>
    </lineage>
</organism>
<dbReference type="PROSITE" id="PS50102">
    <property type="entry name" value="RRM"/>
    <property type="match status" value="1"/>
</dbReference>
<evidence type="ECO:0000313" key="10">
    <source>
        <dbReference type="Proteomes" id="UP001213623"/>
    </source>
</evidence>
<dbReference type="PANTHER" id="PTHR15608:SF0">
    <property type="entry name" value="HIV TAT-SPECIFIC FACTOR 1"/>
    <property type="match status" value="1"/>
</dbReference>
<dbReference type="Proteomes" id="UP001213623">
    <property type="component" value="Chromosome 1"/>
</dbReference>
<dbReference type="Gene3D" id="3.30.70.330">
    <property type="match status" value="2"/>
</dbReference>
<dbReference type="SMART" id="SM00360">
    <property type="entry name" value="RRM"/>
    <property type="match status" value="2"/>
</dbReference>
<dbReference type="Pfam" id="PF00076">
    <property type="entry name" value="RRM_1"/>
    <property type="match status" value="2"/>
</dbReference>
<feature type="region of interest" description="Disordered" evidence="7">
    <location>
        <begin position="82"/>
        <end position="127"/>
    </location>
</feature>
<feature type="domain" description="RRM" evidence="8">
    <location>
        <begin position="125"/>
        <end position="217"/>
    </location>
</feature>
<dbReference type="CDD" id="cd12285">
    <property type="entry name" value="RRM3_RBM39_like"/>
    <property type="match status" value="1"/>
</dbReference>
<dbReference type="AlphaFoldDB" id="A0AAF0J0T2"/>
<dbReference type="PANTHER" id="PTHR15608">
    <property type="entry name" value="SPLICING FACTOR U2AF-ASSOCIATED PROTEIN 2"/>
    <property type="match status" value="1"/>
</dbReference>
<dbReference type="InterPro" id="IPR034392">
    <property type="entry name" value="TatSF1-like_RRM1"/>
</dbReference>
<dbReference type="InterPro" id="IPR035979">
    <property type="entry name" value="RBD_domain_sf"/>
</dbReference>
<keyword evidence="2" id="KW-0507">mRNA processing</keyword>
<dbReference type="GO" id="GO:0000398">
    <property type="term" value="P:mRNA splicing, via spliceosome"/>
    <property type="evidence" value="ECO:0007669"/>
    <property type="project" value="InterPro"/>
</dbReference>
<evidence type="ECO:0000256" key="6">
    <source>
        <dbReference type="PROSITE-ProRule" id="PRU00176"/>
    </source>
</evidence>
<evidence type="ECO:0000259" key="8">
    <source>
        <dbReference type="PROSITE" id="PS50102"/>
    </source>
</evidence>
<evidence type="ECO:0000256" key="4">
    <source>
        <dbReference type="ARBA" id="ARBA00022884"/>
    </source>
</evidence>
<comment type="similarity">
    <text evidence="1">Belongs to the HTATSF1 family.</text>
</comment>
<reference evidence="9" key="1">
    <citation type="submission" date="2023-03" db="EMBL/GenBank/DDBJ databases">
        <title>Mating type loci evolution in Malassezia.</title>
        <authorList>
            <person name="Coelho M.A."/>
        </authorList>
    </citation>
    <scope>NUCLEOTIDE SEQUENCE</scope>
    <source>
        <strain evidence="9">CBS 9557</strain>
    </source>
</reference>
<dbReference type="EMBL" id="CP119892">
    <property type="protein sequence ID" value="WFD25102.1"/>
    <property type="molecule type" value="Genomic_DNA"/>
</dbReference>
<dbReference type="InterPro" id="IPR034393">
    <property type="entry name" value="TatSF1-like"/>
</dbReference>
<sequence>MAGPPPHLDVRDAQVHMDTQTQRWLWEGEDGAEYEWHGRAPRPDDEESLRVSDGAWVRVISEAEMAKQQEVYRVAGVDENTPAAPVLKRQSKKRKDAPVAEGDTGTEPKRADGPPAPPKRTRPNTSVFVSGLPLDASLHEIADVFARYGVLLEDDDGKPRVKMYHDESTKAFKGEALVVYFKPESVDLAIQLLDDTPLRAGTGAASGPPMRVQRAEFHETSHTGADERRDLTDADKKSIRRRMNRMHNKINDWDSDSDEERLQRGPSAAARTVVLKKMFTLAELDADPSLLLDLKQDVREECETMGDVTNVVLWDREPEGIMTVRFREPASARACQRRMNGRYFAGRQIVAILVDGKPKFRRVARDEPDEEARHDAFGAWLEQAP</sequence>
<keyword evidence="4 6" id="KW-0694">RNA-binding</keyword>
<evidence type="ECO:0000256" key="3">
    <source>
        <dbReference type="ARBA" id="ARBA00022737"/>
    </source>
</evidence>
<accession>A0AAF0J0T2</accession>
<keyword evidence="3" id="KW-0677">Repeat</keyword>
<evidence type="ECO:0000256" key="7">
    <source>
        <dbReference type="SAM" id="MobiDB-lite"/>
    </source>
</evidence>
<proteinExistence type="inferred from homology"/>
<evidence type="ECO:0000256" key="2">
    <source>
        <dbReference type="ARBA" id="ARBA00022664"/>
    </source>
</evidence>
<dbReference type="GO" id="GO:0005686">
    <property type="term" value="C:U2 snRNP"/>
    <property type="evidence" value="ECO:0007669"/>
    <property type="project" value="TreeGrafter"/>
</dbReference>
<dbReference type="InterPro" id="IPR000504">
    <property type="entry name" value="RRM_dom"/>
</dbReference>
<dbReference type="CDD" id="cd12281">
    <property type="entry name" value="RRM1_TatSF1_like"/>
    <property type="match status" value="1"/>
</dbReference>
<dbReference type="InterPro" id="IPR012677">
    <property type="entry name" value="Nucleotide-bd_a/b_plait_sf"/>
</dbReference>
<keyword evidence="10" id="KW-1185">Reference proteome</keyword>
<dbReference type="SUPFAM" id="SSF54928">
    <property type="entry name" value="RNA-binding domain, RBD"/>
    <property type="match status" value="2"/>
</dbReference>
<protein>
    <recommendedName>
        <fullName evidence="8">RRM domain-containing protein</fullName>
    </recommendedName>
</protein>
<evidence type="ECO:0000256" key="5">
    <source>
        <dbReference type="ARBA" id="ARBA00023187"/>
    </source>
</evidence>
<evidence type="ECO:0000313" key="9">
    <source>
        <dbReference type="EMBL" id="WFD25102.1"/>
    </source>
</evidence>
<name>A0AAF0J0T2_9BASI</name>
<dbReference type="FunFam" id="3.30.70.330:FF:000105">
    <property type="entry name" value="HIV Tat-specific factor 1 homolog"/>
    <property type="match status" value="1"/>
</dbReference>
<evidence type="ECO:0000256" key="1">
    <source>
        <dbReference type="ARBA" id="ARBA00007747"/>
    </source>
</evidence>
<dbReference type="GO" id="GO:0005684">
    <property type="term" value="C:U2-type spliceosomal complex"/>
    <property type="evidence" value="ECO:0007669"/>
    <property type="project" value="TreeGrafter"/>
</dbReference>